<organism evidence="2">
    <name type="scientific">hydrothermal vent metagenome</name>
    <dbReference type="NCBI Taxonomy" id="652676"/>
    <lineage>
        <taxon>unclassified sequences</taxon>
        <taxon>metagenomes</taxon>
        <taxon>ecological metagenomes</taxon>
    </lineage>
</organism>
<feature type="domain" description="YcgL" evidence="1">
    <location>
        <begin position="1"/>
        <end position="83"/>
    </location>
</feature>
<dbReference type="Gene3D" id="3.10.510.20">
    <property type="entry name" value="YcgL domain"/>
    <property type="match status" value="1"/>
</dbReference>
<protein>
    <recommendedName>
        <fullName evidence="1">YcgL domain-containing protein</fullName>
    </recommendedName>
</protein>
<accession>A0A3B0Z1Z8</accession>
<dbReference type="PROSITE" id="PS51648">
    <property type="entry name" value="YCGL"/>
    <property type="match status" value="1"/>
</dbReference>
<dbReference type="Pfam" id="PF05166">
    <property type="entry name" value="YcgL"/>
    <property type="match status" value="1"/>
</dbReference>
<dbReference type="InterPro" id="IPR038068">
    <property type="entry name" value="YcgL-like_sf"/>
</dbReference>
<dbReference type="SUPFAM" id="SSF160191">
    <property type="entry name" value="YcgL-like"/>
    <property type="match status" value="1"/>
</dbReference>
<dbReference type="PANTHER" id="PTHR38109">
    <property type="entry name" value="PROTEIN YCGL"/>
    <property type="match status" value="1"/>
</dbReference>
<dbReference type="InterPro" id="IPR027354">
    <property type="entry name" value="YcgL_dom"/>
</dbReference>
<name>A0A3B0Z1Z8_9ZZZZ</name>
<sequence length="86" mass="10028">MNCVVYRSKVKDLTYLYVCKEGDFSQVPESLLRMLGTLEQAMHLELHVGKKLAQVEVLELMGHLKDVGWYLQIPNRDELPKHILKF</sequence>
<dbReference type="EMBL" id="UOFO01000077">
    <property type="protein sequence ID" value="VAW85711.1"/>
    <property type="molecule type" value="Genomic_DNA"/>
</dbReference>
<reference evidence="2" key="1">
    <citation type="submission" date="2018-06" db="EMBL/GenBank/DDBJ databases">
        <authorList>
            <person name="Zhirakovskaya E."/>
        </authorList>
    </citation>
    <scope>NUCLEOTIDE SEQUENCE</scope>
</reference>
<dbReference type="AlphaFoldDB" id="A0A3B0Z1Z8"/>
<evidence type="ECO:0000259" key="1">
    <source>
        <dbReference type="PROSITE" id="PS51648"/>
    </source>
</evidence>
<proteinExistence type="predicted"/>
<gene>
    <name evidence="2" type="ORF">MNBD_GAMMA16-293</name>
</gene>
<dbReference type="PANTHER" id="PTHR38109:SF1">
    <property type="entry name" value="PROTEIN YCGL"/>
    <property type="match status" value="1"/>
</dbReference>
<evidence type="ECO:0000313" key="2">
    <source>
        <dbReference type="EMBL" id="VAW85711.1"/>
    </source>
</evidence>